<dbReference type="OrthoDB" id="6305173at2"/>
<organism evidence="2 3">
    <name type="scientific">Frigidibacter albus</name>
    <dbReference type="NCBI Taxonomy" id="1465486"/>
    <lineage>
        <taxon>Bacteria</taxon>
        <taxon>Pseudomonadati</taxon>
        <taxon>Pseudomonadota</taxon>
        <taxon>Alphaproteobacteria</taxon>
        <taxon>Rhodobacterales</taxon>
        <taxon>Paracoccaceae</taxon>
        <taxon>Frigidibacter</taxon>
    </lineage>
</organism>
<sequence>MTWLATFTPLRGARRILPAAFPAEMPRGSLLMEIAPPGPCPRGLWLLGHRDTAGEGWWLTLDVLPEGRLQLRMARGAQQLRLVLSGWAEASSDPMRLTFSWDCAAGRSLLSLENPVTGALRQAELAAALPVPGAALEGLFAAPLAHRDRAVAWFAAATHVHRPGPCPGLAGQTMIDTPAGPRAVADLRAGDWVTTLDNGPQPLRWTGRVKVPALGGFAPLRMAAPYFGLERDLVLAPQQRVLLSGVDVEDTLGRDEVLAEARHLADGLTALTDASAATVTWHALLLDRHELILAEGHAVESLYAGSLARRPDLAATTLLARLAATGTLPLHRHPVRPELHEHEARGLCLKRMRARGPLAA</sequence>
<accession>A0A6L8VLP6</accession>
<feature type="domain" description="Hedgehog/Intein (Hint)" evidence="1">
    <location>
        <begin position="169"/>
        <end position="305"/>
    </location>
</feature>
<evidence type="ECO:0000313" key="3">
    <source>
        <dbReference type="Proteomes" id="UP000477083"/>
    </source>
</evidence>
<protein>
    <recommendedName>
        <fullName evidence="1">Hedgehog/Intein (Hint) domain-containing protein</fullName>
    </recommendedName>
</protein>
<dbReference type="AlphaFoldDB" id="A0A6L8VLP6"/>
<comment type="caution">
    <text evidence="2">The sequence shown here is derived from an EMBL/GenBank/DDBJ whole genome shotgun (WGS) entry which is preliminary data.</text>
</comment>
<dbReference type="InterPro" id="IPR028992">
    <property type="entry name" value="Hedgehog/Intein_dom"/>
</dbReference>
<dbReference type="Proteomes" id="UP000477083">
    <property type="component" value="Unassembled WGS sequence"/>
</dbReference>
<dbReference type="Pfam" id="PF13403">
    <property type="entry name" value="Hint_2"/>
    <property type="match status" value="1"/>
</dbReference>
<gene>
    <name evidence="2" type="ORF">GS660_17970</name>
</gene>
<keyword evidence="3" id="KW-1185">Reference proteome</keyword>
<proteinExistence type="predicted"/>
<dbReference type="EMBL" id="WWNR01000014">
    <property type="protein sequence ID" value="MZQ90984.1"/>
    <property type="molecule type" value="Genomic_DNA"/>
</dbReference>
<dbReference type="SUPFAM" id="SSF51294">
    <property type="entry name" value="Hedgehog/intein (Hint) domain"/>
    <property type="match status" value="1"/>
</dbReference>
<evidence type="ECO:0000313" key="2">
    <source>
        <dbReference type="EMBL" id="MZQ90984.1"/>
    </source>
</evidence>
<dbReference type="InterPro" id="IPR036844">
    <property type="entry name" value="Hint_dom_sf"/>
</dbReference>
<dbReference type="RefSeq" id="WP_161348367.1">
    <property type="nucleotide sequence ID" value="NZ_BMGW01000014.1"/>
</dbReference>
<evidence type="ECO:0000259" key="1">
    <source>
        <dbReference type="Pfam" id="PF13403"/>
    </source>
</evidence>
<reference evidence="2 3" key="1">
    <citation type="submission" date="2020-01" db="EMBL/GenBank/DDBJ databases">
        <title>Frigidibacter albus SP32T (=CGMCC 1.13995T).</title>
        <authorList>
            <person name="Liao X."/>
        </authorList>
    </citation>
    <scope>NUCLEOTIDE SEQUENCE [LARGE SCALE GENOMIC DNA]</scope>
    <source>
        <strain evidence="2 3">SP32</strain>
    </source>
</reference>
<name>A0A6L8VLP6_9RHOB</name>